<proteinExistence type="inferred from homology"/>
<comment type="caution">
    <text evidence="7">The sequence shown here is derived from an EMBL/GenBank/DDBJ whole genome shotgun (WGS) entry which is preliminary data.</text>
</comment>
<evidence type="ECO:0000256" key="2">
    <source>
        <dbReference type="ARBA" id="ARBA00007375"/>
    </source>
</evidence>
<feature type="transmembrane region" description="Helical" evidence="6">
    <location>
        <begin position="138"/>
        <end position="159"/>
    </location>
</feature>
<dbReference type="PANTHER" id="PTHR31885:SF6">
    <property type="entry name" value="GH04784P"/>
    <property type="match status" value="1"/>
</dbReference>
<accession>A0ABR8PX54</accession>
<keyword evidence="4 6" id="KW-1133">Transmembrane helix</keyword>
<sequence length="225" mass="25813">MLNFIFFLLMLILLFPLMHYNITPTGYYEEIFKTLCSICFVCCSFFSFRKCPTNKKYFSLMFIGLIFCLFGDIFLSFPGETVFISGVGSFAIGHIFFILGFIYLTSISLKDLIMYFILITLAVSFITSKSGFHFQGMLPLVLIYTSIILFMLTKSFSLLKLRKGNKLGTYLTISGTTLFFISDFILLFVIYYTECPHIFSAINLFVYYIGQGLLSLSFIGDFKSK</sequence>
<reference evidence="7 8" key="1">
    <citation type="submission" date="2020-08" db="EMBL/GenBank/DDBJ databases">
        <title>A Genomic Blueprint of the Chicken Gut Microbiome.</title>
        <authorList>
            <person name="Gilroy R."/>
            <person name="Ravi A."/>
            <person name="Getino M."/>
            <person name="Pursley I."/>
            <person name="Horton D.L."/>
            <person name="Alikhan N.-F."/>
            <person name="Baker D."/>
            <person name="Gharbi K."/>
            <person name="Hall N."/>
            <person name="Watson M."/>
            <person name="Adriaenssens E.M."/>
            <person name="Foster-Nyarko E."/>
            <person name="Jarju S."/>
            <person name="Secka A."/>
            <person name="Antonio M."/>
            <person name="Oren A."/>
            <person name="Chaudhuri R."/>
            <person name="La Ragione R.M."/>
            <person name="Hildebrand F."/>
            <person name="Pallen M.J."/>
        </authorList>
    </citation>
    <scope>NUCLEOTIDE SEQUENCE [LARGE SCALE GENOMIC DNA]</scope>
    <source>
        <strain evidence="7 8">Sa3CVN1</strain>
    </source>
</reference>
<dbReference type="Proteomes" id="UP000627781">
    <property type="component" value="Unassembled WGS sequence"/>
</dbReference>
<feature type="transmembrane region" description="Helical" evidence="6">
    <location>
        <begin position="83"/>
        <end position="105"/>
    </location>
</feature>
<feature type="transmembrane region" description="Helical" evidence="6">
    <location>
        <begin position="57"/>
        <end position="77"/>
    </location>
</feature>
<feature type="transmembrane region" description="Helical" evidence="6">
    <location>
        <begin position="112"/>
        <end position="132"/>
    </location>
</feature>
<dbReference type="EMBL" id="JACSRA010000028">
    <property type="protein sequence ID" value="MBD7912752.1"/>
    <property type="molecule type" value="Genomic_DNA"/>
</dbReference>
<evidence type="ECO:0000256" key="4">
    <source>
        <dbReference type="ARBA" id="ARBA00022989"/>
    </source>
</evidence>
<feature type="transmembrane region" description="Helical" evidence="6">
    <location>
        <begin position="171"/>
        <end position="192"/>
    </location>
</feature>
<evidence type="ECO:0000256" key="6">
    <source>
        <dbReference type="SAM" id="Phobius"/>
    </source>
</evidence>
<evidence type="ECO:0000256" key="5">
    <source>
        <dbReference type="ARBA" id="ARBA00023136"/>
    </source>
</evidence>
<dbReference type="Pfam" id="PF07947">
    <property type="entry name" value="YhhN"/>
    <property type="match status" value="1"/>
</dbReference>
<keyword evidence="5 6" id="KW-0472">Membrane</keyword>
<evidence type="ECO:0000256" key="3">
    <source>
        <dbReference type="ARBA" id="ARBA00022692"/>
    </source>
</evidence>
<gene>
    <name evidence="7" type="ORF">H9661_15480</name>
</gene>
<evidence type="ECO:0000313" key="7">
    <source>
        <dbReference type="EMBL" id="MBD7912752.1"/>
    </source>
</evidence>
<comment type="similarity">
    <text evidence="2">Belongs to the TMEM86 family.</text>
</comment>
<evidence type="ECO:0000313" key="8">
    <source>
        <dbReference type="Proteomes" id="UP000627781"/>
    </source>
</evidence>
<feature type="transmembrane region" description="Helical" evidence="6">
    <location>
        <begin position="31"/>
        <end position="48"/>
    </location>
</feature>
<keyword evidence="8" id="KW-1185">Reference proteome</keyword>
<name>A0ABR8PX54_9CLOT</name>
<comment type="subcellular location">
    <subcellularLocation>
        <location evidence="1">Membrane</location>
        <topology evidence="1">Multi-pass membrane protein</topology>
    </subcellularLocation>
</comment>
<organism evidence="7 8">
    <name type="scientific">Clostridium cibarium</name>
    <dbReference type="NCBI Taxonomy" id="2762247"/>
    <lineage>
        <taxon>Bacteria</taxon>
        <taxon>Bacillati</taxon>
        <taxon>Bacillota</taxon>
        <taxon>Clostridia</taxon>
        <taxon>Eubacteriales</taxon>
        <taxon>Clostridiaceae</taxon>
        <taxon>Clostridium</taxon>
    </lineage>
</organism>
<dbReference type="PANTHER" id="PTHR31885">
    <property type="entry name" value="GH04784P"/>
    <property type="match status" value="1"/>
</dbReference>
<keyword evidence="3 6" id="KW-0812">Transmembrane</keyword>
<feature type="transmembrane region" description="Helical" evidence="6">
    <location>
        <begin position="198"/>
        <end position="219"/>
    </location>
</feature>
<protein>
    <submittedName>
        <fullName evidence="7">Lysoplasmalogenase</fullName>
    </submittedName>
</protein>
<evidence type="ECO:0000256" key="1">
    <source>
        <dbReference type="ARBA" id="ARBA00004141"/>
    </source>
</evidence>
<dbReference type="InterPro" id="IPR012506">
    <property type="entry name" value="TMEM86B-like"/>
</dbReference>